<dbReference type="AlphaFoldDB" id="A0A9P4JNJ1"/>
<evidence type="ECO:0000256" key="3">
    <source>
        <dbReference type="ARBA" id="ARBA00022679"/>
    </source>
</evidence>
<dbReference type="GO" id="GO:0016757">
    <property type="term" value="F:glycosyltransferase activity"/>
    <property type="evidence" value="ECO:0007669"/>
    <property type="project" value="UniProtKB-KW"/>
</dbReference>
<dbReference type="InterPro" id="IPR029044">
    <property type="entry name" value="Nucleotide-diphossugar_trans"/>
</dbReference>
<feature type="region of interest" description="Disordered" evidence="4">
    <location>
        <begin position="331"/>
        <end position="351"/>
    </location>
</feature>
<evidence type="ECO:0000256" key="1">
    <source>
        <dbReference type="ARBA" id="ARBA00005664"/>
    </source>
</evidence>
<dbReference type="PANTHER" id="PTHR31306">
    <property type="entry name" value="ALPHA-1,6-MANNOSYLTRANSFERASE MNN11-RELATED"/>
    <property type="match status" value="1"/>
</dbReference>
<gene>
    <name evidence="5" type="ORF">GQ43DRAFT_392364</name>
</gene>
<comment type="similarity">
    <text evidence="1">Belongs to the glycosyltransferase 34 family.</text>
</comment>
<sequence>MGIASPFRSAKLLIAIPVFILLLTLWSHSDFFSVSKGYQQQYSPNEVVVPDNVAAFKQQVATGSKYRIGKLTASFGEPDPSYEEAIESHQLHNQLQGYPHYILRERLMSGLWSKHAWIMTIIGQELAKPETERLHWLFWHDRDTVIMNPQIPLDIFLPPEDKFPDINLICNNDRNGLNNGVFLLRISDWSFKLFAAALSLHEYHPEITLKYTEQSAMEEAIKVPWRQKSVAFVPQRWFNGYPPIGNAQDQKAPRIARPGSVLIHFAGNRDGGRPQRIAHWHEVAKNRTAEWDKPANQTMYLQEIEEYWDRLYRGEEMDDVVKELGKRSWLSHDQNLERREKRSKRRRHQSS</sequence>
<dbReference type="SUPFAM" id="SSF53448">
    <property type="entry name" value="Nucleotide-diphospho-sugar transferases"/>
    <property type="match status" value="1"/>
</dbReference>
<proteinExistence type="inferred from homology"/>
<dbReference type="OrthoDB" id="407658at2759"/>
<evidence type="ECO:0008006" key="7">
    <source>
        <dbReference type="Google" id="ProtNLM"/>
    </source>
</evidence>
<keyword evidence="3" id="KW-0808">Transferase</keyword>
<protein>
    <recommendedName>
        <fullName evidence="7">Glycosyltransferase family 34 protein</fullName>
    </recommendedName>
</protein>
<dbReference type="GO" id="GO:0006487">
    <property type="term" value="P:protein N-linked glycosylation"/>
    <property type="evidence" value="ECO:0007669"/>
    <property type="project" value="TreeGrafter"/>
</dbReference>
<organism evidence="5 6">
    <name type="scientific">Delitschia confertaspora ATCC 74209</name>
    <dbReference type="NCBI Taxonomy" id="1513339"/>
    <lineage>
        <taxon>Eukaryota</taxon>
        <taxon>Fungi</taxon>
        <taxon>Dikarya</taxon>
        <taxon>Ascomycota</taxon>
        <taxon>Pezizomycotina</taxon>
        <taxon>Dothideomycetes</taxon>
        <taxon>Pleosporomycetidae</taxon>
        <taxon>Pleosporales</taxon>
        <taxon>Delitschiaceae</taxon>
        <taxon>Delitschia</taxon>
    </lineage>
</organism>
<dbReference type="EMBL" id="ML993940">
    <property type="protein sequence ID" value="KAF2202345.1"/>
    <property type="molecule type" value="Genomic_DNA"/>
</dbReference>
<name>A0A9P4JNJ1_9PLEO</name>
<evidence type="ECO:0000313" key="6">
    <source>
        <dbReference type="Proteomes" id="UP000799536"/>
    </source>
</evidence>
<evidence type="ECO:0000313" key="5">
    <source>
        <dbReference type="EMBL" id="KAF2202345.1"/>
    </source>
</evidence>
<dbReference type="Proteomes" id="UP000799536">
    <property type="component" value="Unassembled WGS sequence"/>
</dbReference>
<comment type="caution">
    <text evidence="5">The sequence shown here is derived from an EMBL/GenBank/DDBJ whole genome shotgun (WGS) entry which is preliminary data.</text>
</comment>
<dbReference type="Gene3D" id="3.90.550.10">
    <property type="entry name" value="Spore Coat Polysaccharide Biosynthesis Protein SpsA, Chain A"/>
    <property type="match status" value="1"/>
</dbReference>
<dbReference type="InterPro" id="IPR008630">
    <property type="entry name" value="Glyco_trans_34"/>
</dbReference>
<dbReference type="GO" id="GO:0000139">
    <property type="term" value="C:Golgi membrane"/>
    <property type="evidence" value="ECO:0007669"/>
    <property type="project" value="TreeGrafter"/>
</dbReference>
<dbReference type="PANTHER" id="PTHR31306:SF8">
    <property type="entry name" value="GLYCOSYLTRANSFERASE FAMILY 34 PROTEIN"/>
    <property type="match status" value="1"/>
</dbReference>
<evidence type="ECO:0000256" key="4">
    <source>
        <dbReference type="SAM" id="MobiDB-lite"/>
    </source>
</evidence>
<reference evidence="5" key="1">
    <citation type="journal article" date="2020" name="Stud. Mycol.">
        <title>101 Dothideomycetes genomes: a test case for predicting lifestyles and emergence of pathogens.</title>
        <authorList>
            <person name="Haridas S."/>
            <person name="Albert R."/>
            <person name="Binder M."/>
            <person name="Bloem J."/>
            <person name="Labutti K."/>
            <person name="Salamov A."/>
            <person name="Andreopoulos B."/>
            <person name="Baker S."/>
            <person name="Barry K."/>
            <person name="Bills G."/>
            <person name="Bluhm B."/>
            <person name="Cannon C."/>
            <person name="Castanera R."/>
            <person name="Culley D."/>
            <person name="Daum C."/>
            <person name="Ezra D."/>
            <person name="Gonzalez J."/>
            <person name="Henrissat B."/>
            <person name="Kuo A."/>
            <person name="Liang C."/>
            <person name="Lipzen A."/>
            <person name="Lutzoni F."/>
            <person name="Magnuson J."/>
            <person name="Mondo S."/>
            <person name="Nolan M."/>
            <person name="Ohm R."/>
            <person name="Pangilinan J."/>
            <person name="Park H.-J."/>
            <person name="Ramirez L."/>
            <person name="Alfaro M."/>
            <person name="Sun H."/>
            <person name="Tritt A."/>
            <person name="Yoshinaga Y."/>
            <person name="Zwiers L.-H."/>
            <person name="Turgeon B."/>
            <person name="Goodwin S."/>
            <person name="Spatafora J."/>
            <person name="Crous P."/>
            <person name="Grigoriev I."/>
        </authorList>
    </citation>
    <scope>NUCLEOTIDE SEQUENCE</scope>
    <source>
        <strain evidence="5">ATCC 74209</strain>
    </source>
</reference>
<dbReference type="Pfam" id="PF05637">
    <property type="entry name" value="Glyco_transf_34"/>
    <property type="match status" value="1"/>
</dbReference>
<keyword evidence="2" id="KW-0328">Glycosyltransferase</keyword>
<feature type="compositionally biased region" description="Basic residues" evidence="4">
    <location>
        <begin position="341"/>
        <end position="351"/>
    </location>
</feature>
<accession>A0A9P4JNJ1</accession>
<keyword evidence="6" id="KW-1185">Reference proteome</keyword>
<evidence type="ECO:0000256" key="2">
    <source>
        <dbReference type="ARBA" id="ARBA00022676"/>
    </source>
</evidence>